<organism evidence="2">
    <name type="scientific">hydrocarbon metagenome</name>
    <dbReference type="NCBI Taxonomy" id="938273"/>
    <lineage>
        <taxon>unclassified sequences</taxon>
        <taxon>metagenomes</taxon>
        <taxon>ecological metagenomes</taxon>
    </lineage>
</organism>
<dbReference type="GO" id="GO:0006355">
    <property type="term" value="P:regulation of DNA-templated transcription"/>
    <property type="evidence" value="ECO:0007669"/>
    <property type="project" value="InterPro"/>
</dbReference>
<dbReference type="SUPFAM" id="SSF47598">
    <property type="entry name" value="Ribbon-helix-helix"/>
    <property type="match status" value="1"/>
</dbReference>
<dbReference type="Gene3D" id="1.10.1220.10">
    <property type="entry name" value="Met repressor-like"/>
    <property type="match status" value="1"/>
</dbReference>
<dbReference type="InterPro" id="IPR013321">
    <property type="entry name" value="Arc_rbn_hlx_hlx"/>
</dbReference>
<reference evidence="2" key="1">
    <citation type="journal article" date="2015" name="Proc. Natl. Acad. Sci. U.S.A.">
        <title>Networks of energetic and metabolic interactions define dynamics in microbial communities.</title>
        <authorList>
            <person name="Embree M."/>
            <person name="Liu J.K."/>
            <person name="Al-Bassam M.M."/>
            <person name="Zengler K."/>
        </authorList>
    </citation>
    <scope>NUCLEOTIDE SEQUENCE</scope>
</reference>
<proteinExistence type="predicted"/>
<name>A0A0W8FMH2_9ZZZZ</name>
<evidence type="ECO:0000259" key="1">
    <source>
        <dbReference type="Pfam" id="PF01402"/>
    </source>
</evidence>
<gene>
    <name evidence="2" type="ORF">ASZ90_008073</name>
</gene>
<dbReference type="AlphaFoldDB" id="A0A0W8FMH2"/>
<feature type="domain" description="Ribbon-helix-helix protein CopG" evidence="1">
    <location>
        <begin position="4"/>
        <end position="40"/>
    </location>
</feature>
<evidence type="ECO:0000313" key="2">
    <source>
        <dbReference type="EMBL" id="KUG22149.1"/>
    </source>
</evidence>
<dbReference type="InterPro" id="IPR010985">
    <property type="entry name" value="Ribbon_hlx_hlx"/>
</dbReference>
<dbReference type="Pfam" id="PF01402">
    <property type="entry name" value="RHH_1"/>
    <property type="match status" value="1"/>
</dbReference>
<dbReference type="InterPro" id="IPR002145">
    <property type="entry name" value="CopG"/>
</dbReference>
<sequence length="72" mass="8188">MRSVLSVSLPKKLATDLDVLSKETGRNKSDIVKESLAEFLWENRFRRMKKRLSNKAKAAGFVTDDDVFKAIS</sequence>
<comment type="caution">
    <text evidence="2">The sequence shown here is derived from an EMBL/GenBank/DDBJ whole genome shotgun (WGS) entry which is preliminary data.</text>
</comment>
<dbReference type="EMBL" id="LNQE01000984">
    <property type="protein sequence ID" value="KUG22149.1"/>
    <property type="molecule type" value="Genomic_DNA"/>
</dbReference>
<accession>A0A0W8FMH2</accession>
<protein>
    <recommendedName>
        <fullName evidence="1">Ribbon-helix-helix protein CopG domain-containing protein</fullName>
    </recommendedName>
</protein>